<feature type="domain" description="Phosphodiester glycosidase" evidence="1">
    <location>
        <begin position="205"/>
        <end position="378"/>
    </location>
</feature>
<reference evidence="2 3" key="1">
    <citation type="submission" date="2021-01" db="EMBL/GenBank/DDBJ databases">
        <title>Genomic Encyclopedia of Type Strains, Phase IV (KMG-IV): sequencing the most valuable type-strain genomes for metagenomic binning, comparative biology and taxonomic classification.</title>
        <authorList>
            <person name="Goeker M."/>
        </authorList>
    </citation>
    <scope>NUCLEOTIDE SEQUENCE [LARGE SCALE GENOMIC DNA]</scope>
    <source>
        <strain evidence="2 3">DSM 25890</strain>
    </source>
</reference>
<organism evidence="2 3">
    <name type="scientific">Alkaliphilus hydrothermalis</name>
    <dbReference type="NCBI Taxonomy" id="1482730"/>
    <lineage>
        <taxon>Bacteria</taxon>
        <taxon>Bacillati</taxon>
        <taxon>Bacillota</taxon>
        <taxon>Clostridia</taxon>
        <taxon>Peptostreptococcales</taxon>
        <taxon>Natronincolaceae</taxon>
        <taxon>Alkaliphilus</taxon>
    </lineage>
</organism>
<evidence type="ECO:0000313" key="3">
    <source>
        <dbReference type="Proteomes" id="UP001314796"/>
    </source>
</evidence>
<name>A0ABS2NMS8_9FIRM</name>
<dbReference type="InterPro" id="IPR018711">
    <property type="entry name" value="NAGPA"/>
</dbReference>
<evidence type="ECO:0000259" key="1">
    <source>
        <dbReference type="Pfam" id="PF09992"/>
    </source>
</evidence>
<dbReference type="Proteomes" id="UP001314796">
    <property type="component" value="Unassembled WGS sequence"/>
</dbReference>
<dbReference type="PANTHER" id="PTHR40446">
    <property type="entry name" value="N-ACETYLGLUCOSAMINE-1-PHOSPHODIESTER ALPHA-N-ACETYLGLUCOSAMINIDASE"/>
    <property type="match status" value="1"/>
</dbReference>
<sequence length="934" mass="102424">MSLQKKRIWTGIFSIILLLSLTVGANANSDFYEKITTERLSSGVTQKHIQRFTKDGWLNVNALYVDLNDETIELDLLQSSGGVSTKETLTSMVKRKENVVGAMNGDFFYMTNPDSPMGIMLKDGKMISSPVIANELATFYINRYNNAFADYLDYYLKLKTDKGKELKVAAINKITSKYQYITVIDKNWGPQSLGVAEDRQDLVEVLVVDNKVVEVRKSQPSVNIPANGYIVMATGFWGAELMRNINVGDVLTIETLMIPGVDSMKLALGGGTLLVKNGQVVPFTQSVTGNHPRSAVGITKNRSQIILVTVDGRHSSYVGVNGDSLAKLMIELGSHEAVIMDGGGSSTMLTRRPGSFVPQLTNTPSDGSERRIINGLAIISNAIAAPIQGIKAEASNQNVFKDTAVEVSVVGFDTNYNPIKVDTSKIKYSLKSGGGNFTGNKFIPNKSGKAVIAVEYLGKTTEVEVKVLEEPANLEITPNSLTLSQGKTASFKVTGVDALGYRAPINPQQITWKDLEGLGTIKDGVYTAGNSNGEGTLVAEFKNSKLNIPVAVGNQQVILDNFNEMKVRFNSYPQGVTGSISLVDEGRQNTDAVALEYDFTTTEATRGAYMDYPNGGITISGKPLKLGVWVSADQQSTQWIRGRIYDGNGTVHTLDFKRGVDWTGWKYLEAALPANIAYPVKLDRVYVVEPNPEEKVKGRIVFDDLQAVYPIGSTIQTVSKPVIKDPLYKEAATKGNIITAHSGIALNQNTLMERYLVNNIVNKINHASNTALFTGNVEEGVKAKLKKPMVIASSGHSHQDNVDHLIIKLDNRQKGLRQTNFSQWPYLKSQLENTKKNNIFIVLPNPIWGTNGFSDGLEAKLFEEMLTKEAEKGKNIFVLYGGEALKVDLKNGVRYISTGTNPKIPPKSPHDTYQYLEFNVSGNTLTYQIKSIFK</sequence>
<keyword evidence="3" id="KW-1185">Reference proteome</keyword>
<protein>
    <submittedName>
        <fullName evidence="2">Exopolysaccharide biosynthesis protein</fullName>
    </submittedName>
</protein>
<comment type="caution">
    <text evidence="2">The sequence shown here is derived from an EMBL/GenBank/DDBJ whole genome shotgun (WGS) entry which is preliminary data.</text>
</comment>
<dbReference type="Pfam" id="PF09992">
    <property type="entry name" value="NAGPA"/>
    <property type="match status" value="1"/>
</dbReference>
<dbReference type="RefSeq" id="WP_204400530.1">
    <property type="nucleotide sequence ID" value="NZ_JAFBEE010000003.1"/>
</dbReference>
<dbReference type="Gene3D" id="2.60.120.430">
    <property type="entry name" value="Galactose-binding lectin"/>
    <property type="match status" value="1"/>
</dbReference>
<evidence type="ECO:0000313" key="2">
    <source>
        <dbReference type="EMBL" id="MBM7614251.1"/>
    </source>
</evidence>
<accession>A0ABS2NMS8</accession>
<dbReference type="PANTHER" id="PTHR40446:SF2">
    <property type="entry name" value="N-ACETYLGLUCOSAMINE-1-PHOSPHODIESTER ALPHA-N-ACETYLGLUCOSAMINIDASE"/>
    <property type="match status" value="1"/>
</dbReference>
<dbReference type="EMBL" id="JAFBEE010000003">
    <property type="protein sequence ID" value="MBM7614251.1"/>
    <property type="molecule type" value="Genomic_DNA"/>
</dbReference>
<gene>
    <name evidence="2" type="ORF">JOC73_000762</name>
</gene>
<proteinExistence type="predicted"/>